<dbReference type="InterPro" id="IPR045651">
    <property type="entry name" value="DUF6398"/>
</dbReference>
<evidence type="ECO:0000259" key="1">
    <source>
        <dbReference type="Pfam" id="PF19935"/>
    </source>
</evidence>
<dbReference type="OrthoDB" id="6399948at2"/>
<dbReference type="Proteomes" id="UP000184050">
    <property type="component" value="Unassembled WGS sequence"/>
</dbReference>
<feature type="domain" description="DUF6398" evidence="1">
    <location>
        <begin position="8"/>
        <end position="111"/>
    </location>
</feature>
<dbReference type="Pfam" id="PF19935">
    <property type="entry name" value="DUF6398"/>
    <property type="match status" value="1"/>
</dbReference>
<accession>A0A1M6IAN9</accession>
<dbReference type="EMBL" id="FQZE01000016">
    <property type="protein sequence ID" value="SHJ31487.1"/>
    <property type="molecule type" value="Genomic_DNA"/>
</dbReference>
<dbReference type="RefSeq" id="WP_073169411.1">
    <property type="nucleotide sequence ID" value="NZ_FQZE01000016.1"/>
</dbReference>
<gene>
    <name evidence="2" type="ORF">SAMN05444280_11619</name>
</gene>
<protein>
    <recommendedName>
        <fullName evidence="1">DUF6398 domain-containing protein</fullName>
    </recommendedName>
</protein>
<reference evidence="2 3" key="1">
    <citation type="submission" date="2016-11" db="EMBL/GenBank/DDBJ databases">
        <authorList>
            <person name="Jaros S."/>
            <person name="Januszkiewicz K."/>
            <person name="Wedrychowicz H."/>
        </authorList>
    </citation>
    <scope>NUCLEOTIDE SEQUENCE [LARGE SCALE GENOMIC DNA]</scope>
    <source>
        <strain evidence="2 3">DSM 27063</strain>
    </source>
</reference>
<evidence type="ECO:0000313" key="3">
    <source>
        <dbReference type="Proteomes" id="UP000184050"/>
    </source>
</evidence>
<name>A0A1M6IAN9_9BACT</name>
<organism evidence="2 3">
    <name type="scientific">Tangfeifania diversioriginum</name>
    <dbReference type="NCBI Taxonomy" id="1168035"/>
    <lineage>
        <taxon>Bacteria</taxon>
        <taxon>Pseudomonadati</taxon>
        <taxon>Bacteroidota</taxon>
        <taxon>Bacteroidia</taxon>
        <taxon>Marinilabiliales</taxon>
        <taxon>Prolixibacteraceae</taxon>
        <taxon>Tangfeifania</taxon>
    </lineage>
</organism>
<evidence type="ECO:0000313" key="2">
    <source>
        <dbReference type="EMBL" id="SHJ31487.1"/>
    </source>
</evidence>
<dbReference type="STRING" id="1168035.SAMN05444280_11619"/>
<proteinExistence type="predicted"/>
<keyword evidence="3" id="KW-1185">Reference proteome</keyword>
<sequence>MEQKNEDVKQLVTTYCKNHLDENYLKICTKVFTDLLKKDKLIFKRGKTEIWSAAIVWAVGGTNFLGDKSFEPYATLSDVCGFFNANSSSVGQKSGKIKEIIDMNIFNPEYRLPGSEVGEFLDSLTMTDDGIIIPGDRLDDNPLDDSDTIEIEENASPEYYLVFFKPERKVARALYYQLEYQLKQFFGKDEIYIKSGITENGYFRFLFFGWWETMEKIQVHCENTDFFIAEIYYSDDVESLEDTEIK</sequence>
<dbReference type="AlphaFoldDB" id="A0A1M6IAN9"/>